<evidence type="ECO:0000259" key="11">
    <source>
        <dbReference type="Pfam" id="PF00593"/>
    </source>
</evidence>
<comment type="caution">
    <text evidence="13">The sequence shown here is derived from an EMBL/GenBank/DDBJ whole genome shotgun (WGS) entry which is preliminary data.</text>
</comment>
<keyword evidence="2 8" id="KW-0813">Transport</keyword>
<feature type="signal peptide" evidence="10">
    <location>
        <begin position="1"/>
        <end position="23"/>
    </location>
</feature>
<dbReference type="InterPro" id="IPR037066">
    <property type="entry name" value="Plug_dom_sf"/>
</dbReference>
<feature type="chain" id="PRO_5019571294" evidence="10">
    <location>
        <begin position="24"/>
        <end position="900"/>
    </location>
</feature>
<dbReference type="PANTHER" id="PTHR47234:SF2">
    <property type="entry name" value="TONB-DEPENDENT RECEPTOR"/>
    <property type="match status" value="1"/>
</dbReference>
<evidence type="ECO:0000256" key="3">
    <source>
        <dbReference type="ARBA" id="ARBA00022452"/>
    </source>
</evidence>
<keyword evidence="3 8" id="KW-1134">Transmembrane beta strand</keyword>
<dbReference type="GO" id="GO:0009279">
    <property type="term" value="C:cell outer membrane"/>
    <property type="evidence" value="ECO:0007669"/>
    <property type="project" value="UniProtKB-SubCell"/>
</dbReference>
<keyword evidence="14" id="KW-1185">Reference proteome</keyword>
<dbReference type="Gene3D" id="2.40.170.20">
    <property type="entry name" value="TonB-dependent receptor, beta-barrel domain"/>
    <property type="match status" value="1"/>
</dbReference>
<evidence type="ECO:0000256" key="9">
    <source>
        <dbReference type="RuleBase" id="RU003357"/>
    </source>
</evidence>
<evidence type="ECO:0000256" key="10">
    <source>
        <dbReference type="SAM" id="SignalP"/>
    </source>
</evidence>
<evidence type="ECO:0000256" key="5">
    <source>
        <dbReference type="ARBA" id="ARBA00023077"/>
    </source>
</evidence>
<dbReference type="InterPro" id="IPR036942">
    <property type="entry name" value="Beta-barrel_TonB_sf"/>
</dbReference>
<evidence type="ECO:0000313" key="13">
    <source>
        <dbReference type="EMBL" id="RUO31100.1"/>
    </source>
</evidence>
<evidence type="ECO:0000256" key="7">
    <source>
        <dbReference type="ARBA" id="ARBA00023237"/>
    </source>
</evidence>
<sequence length="900" mass="96784">MNKISKIALAVSLGLLPAQQLVAQDDNQPAAAEQSYERITVTGSRVLRAEAESAAPVQVFTAEDIEATGLTSMEMVLQRMSASAGYGGNQTSAYWNGGGWGTTQVNLRGLGANRTLVLLNGRRVVNGGTGANSSVDLNTIPLTMVERIEVLKDGASAIYGADAVAGVVNVITRKSYDGFMVEGRVAGTEHGDGGERQVNMMFGASSDRGRIVTTASYRSTDAVNMADRAPCALAETVPGELNCVGSASTPGGRAVLTSGPNQGDMINFNQPGAEDPNGYSPYDPNLHNVNSFPSLNAVNPVTTLSFSSFGDYRLGQDTIAFAELLYNNRRSSQIGAPGTLRNIDYAADHPDNPVGEDIRVVQRRLEEAGPRGFEQDISTFRVVTGFNGLWNNNWAWEVAYNYGRTSGSDASTNIVNLERMERTINPETCGSDGVPCANLLGYGNVSQDALDYMLFRISGDGGNEQRSVTANIAGDLFSTSRGVIPVAFGIESRTERGWSEPDSSVVAGIMNTNRREPLRGQYQVNEAYVETSVPLLDGHRFADYMALDFAYRYSDYDTFGSDGNYKVGLHWNVNQDLKLRATQSTAFRVPNIPELFGGIGEGNLTTTDPCSGWDQPGADATVAANCQADGVPAGYTQLGSSVLTQTGGNPALQPEDANTFTAGMVWDVQYVEGLQVTLDYFDIEIENAIRGVAGSTKLAACYNSENLSHPFCNDDSFSRDELTGAVEFLSAQPANVATENVSGIDASVYYRTQLAGLDASFNLNMTYLNEYTVEPFAGAQPIEYAGHITGGSGSYARLRSDAAVTLGTDTWQANYNIRMIGSADDINASPGDIGAEAPAVFYHDLQGVYFMTDNWSLTVGANNLFDKKAPYIQSWTDANTDTMTYDLMGRKLYAKVRYEF</sequence>
<name>A0A432WE45_9GAMM</name>
<reference evidence="13 14" key="1">
    <citation type="journal article" date="2011" name="Front. Microbiol.">
        <title>Genomic signatures of strain selection and enhancement in Bacillus atrophaeus var. globigii, a historical biowarfare simulant.</title>
        <authorList>
            <person name="Gibbons H.S."/>
            <person name="Broomall S.M."/>
            <person name="McNew L.A."/>
            <person name="Daligault H."/>
            <person name="Chapman C."/>
            <person name="Bruce D."/>
            <person name="Karavis M."/>
            <person name="Krepps M."/>
            <person name="McGregor P.A."/>
            <person name="Hong C."/>
            <person name="Park K.H."/>
            <person name="Akmal A."/>
            <person name="Feldman A."/>
            <person name="Lin J.S."/>
            <person name="Chang W.E."/>
            <person name="Higgs B.W."/>
            <person name="Demirev P."/>
            <person name="Lindquist J."/>
            <person name="Liem A."/>
            <person name="Fochler E."/>
            <person name="Read T.D."/>
            <person name="Tapia R."/>
            <person name="Johnson S."/>
            <person name="Bishop-Lilly K.A."/>
            <person name="Detter C."/>
            <person name="Han C."/>
            <person name="Sozhamannan S."/>
            <person name="Rosenzweig C.N."/>
            <person name="Skowronski E.W."/>
        </authorList>
    </citation>
    <scope>NUCLEOTIDE SEQUENCE [LARGE SCALE GENOMIC DNA]</scope>
    <source>
        <strain evidence="13 14">Y4G10-17</strain>
    </source>
</reference>
<keyword evidence="10" id="KW-0732">Signal</keyword>
<protein>
    <submittedName>
        <fullName evidence="13">TonB-dependent receptor</fullName>
    </submittedName>
</protein>
<evidence type="ECO:0000256" key="2">
    <source>
        <dbReference type="ARBA" id="ARBA00022448"/>
    </source>
</evidence>
<feature type="domain" description="TonB-dependent receptor-like beta-barrel" evidence="11">
    <location>
        <begin position="343"/>
        <end position="864"/>
    </location>
</feature>
<feature type="domain" description="TonB-dependent receptor plug" evidence="12">
    <location>
        <begin position="51"/>
        <end position="167"/>
    </location>
</feature>
<gene>
    <name evidence="13" type="ORF">CWE14_11415</name>
</gene>
<evidence type="ECO:0000256" key="1">
    <source>
        <dbReference type="ARBA" id="ARBA00004571"/>
    </source>
</evidence>
<evidence type="ECO:0000256" key="8">
    <source>
        <dbReference type="PROSITE-ProRule" id="PRU01360"/>
    </source>
</evidence>
<dbReference type="Pfam" id="PF00593">
    <property type="entry name" value="TonB_dep_Rec_b-barrel"/>
    <property type="match status" value="1"/>
</dbReference>
<accession>A0A432WE45</accession>
<dbReference type="RefSeq" id="WP_126799482.1">
    <property type="nucleotide sequence ID" value="NZ_PIPO01000005.1"/>
</dbReference>
<proteinExistence type="inferred from homology"/>
<dbReference type="InterPro" id="IPR039426">
    <property type="entry name" value="TonB-dep_rcpt-like"/>
</dbReference>
<keyword evidence="5 9" id="KW-0798">TonB box</keyword>
<dbReference type="Gene3D" id="2.170.130.10">
    <property type="entry name" value="TonB-dependent receptor, plug domain"/>
    <property type="match status" value="1"/>
</dbReference>
<evidence type="ECO:0000256" key="6">
    <source>
        <dbReference type="ARBA" id="ARBA00023136"/>
    </source>
</evidence>
<comment type="subcellular location">
    <subcellularLocation>
        <location evidence="1 8">Cell outer membrane</location>
        <topology evidence="1 8">Multi-pass membrane protein</topology>
    </subcellularLocation>
</comment>
<dbReference type="Pfam" id="PF07715">
    <property type="entry name" value="Plug"/>
    <property type="match status" value="1"/>
</dbReference>
<evidence type="ECO:0000256" key="4">
    <source>
        <dbReference type="ARBA" id="ARBA00022692"/>
    </source>
</evidence>
<dbReference type="Proteomes" id="UP000287823">
    <property type="component" value="Unassembled WGS sequence"/>
</dbReference>
<organism evidence="13 14">
    <name type="scientific">Aliidiomarina soli</name>
    <dbReference type="NCBI Taxonomy" id="1928574"/>
    <lineage>
        <taxon>Bacteria</taxon>
        <taxon>Pseudomonadati</taxon>
        <taxon>Pseudomonadota</taxon>
        <taxon>Gammaproteobacteria</taxon>
        <taxon>Alteromonadales</taxon>
        <taxon>Idiomarinaceae</taxon>
        <taxon>Aliidiomarina</taxon>
    </lineage>
</organism>
<keyword evidence="4 8" id="KW-0812">Transmembrane</keyword>
<dbReference type="PANTHER" id="PTHR47234">
    <property type="match status" value="1"/>
</dbReference>
<evidence type="ECO:0000259" key="12">
    <source>
        <dbReference type="Pfam" id="PF07715"/>
    </source>
</evidence>
<dbReference type="SUPFAM" id="SSF56935">
    <property type="entry name" value="Porins"/>
    <property type="match status" value="1"/>
</dbReference>
<dbReference type="EMBL" id="PIPO01000005">
    <property type="protein sequence ID" value="RUO31100.1"/>
    <property type="molecule type" value="Genomic_DNA"/>
</dbReference>
<dbReference type="InterPro" id="IPR012910">
    <property type="entry name" value="Plug_dom"/>
</dbReference>
<dbReference type="InterPro" id="IPR000531">
    <property type="entry name" value="Beta-barrel_TonB"/>
</dbReference>
<dbReference type="AlphaFoldDB" id="A0A432WE45"/>
<dbReference type="PROSITE" id="PS52016">
    <property type="entry name" value="TONB_DEPENDENT_REC_3"/>
    <property type="match status" value="1"/>
</dbReference>
<evidence type="ECO:0000313" key="14">
    <source>
        <dbReference type="Proteomes" id="UP000287823"/>
    </source>
</evidence>
<comment type="similarity">
    <text evidence="8 9">Belongs to the TonB-dependent receptor family.</text>
</comment>
<keyword evidence="13" id="KW-0675">Receptor</keyword>
<keyword evidence="7 8" id="KW-0998">Cell outer membrane</keyword>
<keyword evidence="6 8" id="KW-0472">Membrane</keyword>